<proteinExistence type="predicted"/>
<dbReference type="Proteomes" id="UP001369086">
    <property type="component" value="Unassembled WGS sequence"/>
</dbReference>
<evidence type="ECO:0000313" key="3">
    <source>
        <dbReference type="EMBL" id="KAK6491984.1"/>
    </source>
</evidence>
<organism evidence="3 4">
    <name type="scientific">Huso huso</name>
    <name type="common">Beluga</name>
    <name type="synonym">Acipenser huso</name>
    <dbReference type="NCBI Taxonomy" id="61971"/>
    <lineage>
        <taxon>Eukaryota</taxon>
        <taxon>Metazoa</taxon>
        <taxon>Chordata</taxon>
        <taxon>Craniata</taxon>
        <taxon>Vertebrata</taxon>
        <taxon>Euteleostomi</taxon>
        <taxon>Actinopterygii</taxon>
        <taxon>Chondrostei</taxon>
        <taxon>Acipenseriformes</taxon>
        <taxon>Acipenseridae</taxon>
        <taxon>Huso</taxon>
    </lineage>
</organism>
<dbReference type="EMBL" id="JAHFZB010000003">
    <property type="protein sequence ID" value="KAK6491984.1"/>
    <property type="molecule type" value="Genomic_DNA"/>
</dbReference>
<sequence length="150" mass="16231">MRSLLLVCLLVVTLTVAIAAPTQEGSETGKGKKDDRTKGKVKRRNCVKKDDWTPTTNKPICKKRPASPGVVSLLDGDGEDAGGGQASTVWGRFDKGQEKKATSPPDIPIREKRQFEANPKRRPRPCLGCLSVISAKKEAPVTHTADPVLM</sequence>
<feature type="signal peptide" evidence="2">
    <location>
        <begin position="1"/>
        <end position="19"/>
    </location>
</feature>
<evidence type="ECO:0000256" key="2">
    <source>
        <dbReference type="SAM" id="SignalP"/>
    </source>
</evidence>
<comment type="caution">
    <text evidence="3">The sequence shown here is derived from an EMBL/GenBank/DDBJ whole genome shotgun (WGS) entry which is preliminary data.</text>
</comment>
<feature type="region of interest" description="Disordered" evidence="1">
    <location>
        <begin position="24"/>
        <end position="44"/>
    </location>
</feature>
<accession>A0ABR1A4Z1</accession>
<feature type="compositionally biased region" description="Basic and acidic residues" evidence="1">
    <location>
        <begin position="27"/>
        <end position="38"/>
    </location>
</feature>
<evidence type="ECO:0008006" key="5">
    <source>
        <dbReference type="Google" id="ProtNLM"/>
    </source>
</evidence>
<feature type="compositionally biased region" description="Basic and acidic residues" evidence="1">
    <location>
        <begin position="92"/>
        <end position="101"/>
    </location>
</feature>
<name>A0ABR1A4Z1_HUSHU</name>
<reference evidence="3 4" key="1">
    <citation type="submission" date="2021-05" db="EMBL/GenBank/DDBJ databases">
        <authorList>
            <person name="Zahm M."/>
            <person name="Klopp C."/>
            <person name="Cabau C."/>
            <person name="Kuhl H."/>
            <person name="Suciu R."/>
            <person name="Ciorpac M."/>
            <person name="Holostenco D."/>
            <person name="Gessner J."/>
            <person name="Wuertz S."/>
            <person name="Hohne C."/>
            <person name="Stock M."/>
            <person name="Gislard M."/>
            <person name="Lluch J."/>
            <person name="Milhes M."/>
            <person name="Lampietro C."/>
            <person name="Lopez Roques C."/>
            <person name="Donnadieu C."/>
            <person name="Du K."/>
            <person name="Schartl M."/>
            <person name="Guiguen Y."/>
        </authorList>
    </citation>
    <scope>NUCLEOTIDE SEQUENCE [LARGE SCALE GENOMIC DNA]</scope>
    <source>
        <strain evidence="3">Hh-F2</strain>
        <tissue evidence="3">Blood</tissue>
    </source>
</reference>
<protein>
    <recommendedName>
        <fullName evidence="5">Secreted protein</fullName>
    </recommendedName>
</protein>
<evidence type="ECO:0000313" key="4">
    <source>
        <dbReference type="Proteomes" id="UP001369086"/>
    </source>
</evidence>
<evidence type="ECO:0000256" key="1">
    <source>
        <dbReference type="SAM" id="MobiDB-lite"/>
    </source>
</evidence>
<keyword evidence="4" id="KW-1185">Reference proteome</keyword>
<gene>
    <name evidence="3" type="ORF">HHUSO_G4208</name>
</gene>
<feature type="compositionally biased region" description="Basic and acidic residues" evidence="1">
    <location>
        <begin position="108"/>
        <end position="119"/>
    </location>
</feature>
<feature type="region of interest" description="Disordered" evidence="1">
    <location>
        <begin position="57"/>
        <end position="122"/>
    </location>
</feature>
<feature type="chain" id="PRO_5046459128" description="Secreted protein" evidence="2">
    <location>
        <begin position="20"/>
        <end position="150"/>
    </location>
</feature>
<keyword evidence="2" id="KW-0732">Signal</keyword>